<dbReference type="STRING" id="121845.A0A1S3CYC2"/>
<evidence type="ECO:0000256" key="6">
    <source>
        <dbReference type="ARBA" id="ARBA00023274"/>
    </source>
</evidence>
<proteinExistence type="inferred from homology"/>
<dbReference type="GeneID" id="103507600"/>
<dbReference type="OMA" id="CDRQPAN"/>
<evidence type="ECO:0000256" key="2">
    <source>
        <dbReference type="ARBA" id="ARBA00005557"/>
    </source>
</evidence>
<evidence type="ECO:0000256" key="8">
    <source>
        <dbReference type="ARBA" id="ARBA00042721"/>
    </source>
</evidence>
<evidence type="ECO:0000256" key="1">
    <source>
        <dbReference type="ARBA" id="ARBA00004173"/>
    </source>
</evidence>
<dbReference type="PANTHER" id="PTHR33618:SF1">
    <property type="entry name" value="LARGE RIBOSOMAL SUBUNIT PROTEIN ML53"/>
    <property type="match status" value="1"/>
</dbReference>
<sequence length="140" mass="15712">MALLFNGGLKKGSGIISSIVKERKMLNLKPVKKIVFKFDPFDDGCLTVRKFMWHFNIRTVLKTNPLCSVKTEIVCDRSEPVVDVSLANGESVLFKTRNLNELELFQLFNKHITTLAPKEEANATEVKTKTATAGKKGKKK</sequence>
<keyword evidence="6" id="KW-0687">Ribonucleoprotein</keyword>
<organism evidence="10 11">
    <name type="scientific">Diaphorina citri</name>
    <name type="common">Asian citrus psyllid</name>
    <dbReference type="NCBI Taxonomy" id="121845"/>
    <lineage>
        <taxon>Eukaryota</taxon>
        <taxon>Metazoa</taxon>
        <taxon>Ecdysozoa</taxon>
        <taxon>Arthropoda</taxon>
        <taxon>Hexapoda</taxon>
        <taxon>Insecta</taxon>
        <taxon>Pterygota</taxon>
        <taxon>Neoptera</taxon>
        <taxon>Paraneoptera</taxon>
        <taxon>Hemiptera</taxon>
        <taxon>Sternorrhyncha</taxon>
        <taxon>Psylloidea</taxon>
        <taxon>Psyllidae</taxon>
        <taxon>Diaphorininae</taxon>
        <taxon>Diaphorina</taxon>
    </lineage>
</organism>
<comment type="similarity">
    <text evidence="2">Belongs to the mitochondrion-specific ribosomal protein mL53 family.</text>
</comment>
<dbReference type="CTD" id="116540"/>
<dbReference type="Gene3D" id="3.40.30.10">
    <property type="entry name" value="Glutaredoxin"/>
    <property type="match status" value="1"/>
</dbReference>
<dbReference type="GO" id="GO:0005762">
    <property type="term" value="C:mitochondrial large ribosomal subunit"/>
    <property type="evidence" value="ECO:0007669"/>
    <property type="project" value="TreeGrafter"/>
</dbReference>
<evidence type="ECO:0000313" key="11">
    <source>
        <dbReference type="RefSeq" id="XP_008470314.1"/>
    </source>
</evidence>
<dbReference type="OrthoDB" id="6618793at2759"/>
<feature type="region of interest" description="Disordered" evidence="9">
    <location>
        <begin position="121"/>
        <end position="140"/>
    </location>
</feature>
<evidence type="ECO:0000313" key="10">
    <source>
        <dbReference type="Proteomes" id="UP000079169"/>
    </source>
</evidence>
<reference evidence="11" key="1">
    <citation type="submission" date="2025-08" db="UniProtKB">
        <authorList>
            <consortium name="RefSeq"/>
        </authorList>
    </citation>
    <scope>IDENTIFICATION</scope>
</reference>
<dbReference type="PaxDb" id="121845-A0A1S3CYC2"/>
<keyword evidence="5" id="KW-0496">Mitochondrion</keyword>
<evidence type="ECO:0000256" key="9">
    <source>
        <dbReference type="SAM" id="MobiDB-lite"/>
    </source>
</evidence>
<dbReference type="RefSeq" id="XP_008470314.1">
    <property type="nucleotide sequence ID" value="XM_008472092.2"/>
</dbReference>
<name>A0A1S3CYC2_DIACI</name>
<gene>
    <name evidence="11" type="primary">LOC103507600</name>
</gene>
<evidence type="ECO:0000256" key="3">
    <source>
        <dbReference type="ARBA" id="ARBA00022946"/>
    </source>
</evidence>
<dbReference type="PANTHER" id="PTHR33618">
    <property type="entry name" value="39S RIBOSOMAL PROTEIN L53, MITOCHONDRIAL"/>
    <property type="match status" value="1"/>
</dbReference>
<dbReference type="KEGG" id="dci:103507600"/>
<dbReference type="AlphaFoldDB" id="A0A1S3CYC2"/>
<keyword evidence="4 11" id="KW-0689">Ribosomal protein</keyword>
<dbReference type="InterPro" id="IPR052473">
    <property type="entry name" value="mtLSU_mL53"/>
</dbReference>
<accession>A0A1S3CYC2</accession>
<protein>
    <recommendedName>
        <fullName evidence="7">Large ribosomal subunit protein mL53</fullName>
    </recommendedName>
    <alternativeName>
        <fullName evidence="8">39S ribosomal protein L53, mitochondrial</fullName>
    </alternativeName>
</protein>
<evidence type="ECO:0000256" key="7">
    <source>
        <dbReference type="ARBA" id="ARBA00035180"/>
    </source>
</evidence>
<keyword evidence="3" id="KW-0809">Transit peptide</keyword>
<feature type="compositionally biased region" description="Low complexity" evidence="9">
    <location>
        <begin position="123"/>
        <end position="134"/>
    </location>
</feature>
<dbReference type="InterPro" id="IPR019716">
    <property type="entry name" value="Ribosomal_mL53"/>
</dbReference>
<keyword evidence="10" id="KW-1185">Reference proteome</keyword>
<comment type="subcellular location">
    <subcellularLocation>
        <location evidence="1">Mitochondrion</location>
    </subcellularLocation>
</comment>
<evidence type="ECO:0000256" key="5">
    <source>
        <dbReference type="ARBA" id="ARBA00023128"/>
    </source>
</evidence>
<evidence type="ECO:0000256" key="4">
    <source>
        <dbReference type="ARBA" id="ARBA00022980"/>
    </source>
</evidence>
<dbReference type="Proteomes" id="UP000079169">
    <property type="component" value="Unplaced"/>
</dbReference>
<dbReference type="Pfam" id="PF10780">
    <property type="entry name" value="MRP_L53"/>
    <property type="match status" value="1"/>
</dbReference>